<dbReference type="Proteomes" id="UP000269721">
    <property type="component" value="Unassembled WGS sequence"/>
</dbReference>
<gene>
    <name evidence="1" type="ORF">BDK51DRAFT_27309</name>
</gene>
<dbReference type="EMBL" id="KZ995691">
    <property type="protein sequence ID" value="RKO90172.1"/>
    <property type="molecule type" value="Genomic_DNA"/>
</dbReference>
<protein>
    <submittedName>
        <fullName evidence="1">Uncharacterized protein</fullName>
    </submittedName>
</protein>
<sequence>MVENMSNYFFRASGWPPGVVGSQSILCCPFITPLILSYVTDVTWAAPGPLFHIYRHQQHGLGIAINFRPASCVSPFAVPGAKAMHACLKKKMDKYPGFREALADHRLAGRPRPLLSCISLTDSMKAWTNLLYTNFKIHLFTQINEHIGAFIKIHLRDRNHRCRLQLPLPGTPHPAPIPSLLNYRVLRETRQTGPTSCSTWLRPIHRCYHYRFLHRRLQHHGVILTCSAPSCWLSLSPTQQICINRKYGLGVAEMVQPPWRINDLFLKLGAEGDPRGLGQILPSLEGRGISTEAAWERLFRCSDDTYAEDQAQKLWMSRDLRWRYHLCSPAEGPGSRFRYTNAQGRHRRRRPCWKVRSCRSLGRTVNRDGRAARNLASIYFTNVFSGGRRRRTLFERPRAPLAFSLDTGVALWVDISAGTAPFPTSSVPRAPAARFSRYGGKGPL</sequence>
<evidence type="ECO:0000313" key="2">
    <source>
        <dbReference type="Proteomes" id="UP000269721"/>
    </source>
</evidence>
<organism evidence="1 2">
    <name type="scientific">Blyttiomyces helicus</name>
    <dbReference type="NCBI Taxonomy" id="388810"/>
    <lineage>
        <taxon>Eukaryota</taxon>
        <taxon>Fungi</taxon>
        <taxon>Fungi incertae sedis</taxon>
        <taxon>Chytridiomycota</taxon>
        <taxon>Chytridiomycota incertae sedis</taxon>
        <taxon>Chytridiomycetes</taxon>
        <taxon>Chytridiomycetes incertae sedis</taxon>
        <taxon>Blyttiomyces</taxon>
    </lineage>
</organism>
<dbReference type="AlphaFoldDB" id="A0A4P9WCW2"/>
<reference evidence="2" key="1">
    <citation type="journal article" date="2018" name="Nat. Microbiol.">
        <title>Leveraging single-cell genomics to expand the fungal tree of life.</title>
        <authorList>
            <person name="Ahrendt S.R."/>
            <person name="Quandt C.A."/>
            <person name="Ciobanu D."/>
            <person name="Clum A."/>
            <person name="Salamov A."/>
            <person name="Andreopoulos B."/>
            <person name="Cheng J.F."/>
            <person name="Woyke T."/>
            <person name="Pelin A."/>
            <person name="Henrissat B."/>
            <person name="Reynolds N.K."/>
            <person name="Benny G.L."/>
            <person name="Smith M.E."/>
            <person name="James T.Y."/>
            <person name="Grigoriev I.V."/>
        </authorList>
    </citation>
    <scope>NUCLEOTIDE SEQUENCE [LARGE SCALE GENOMIC DNA]</scope>
</reference>
<accession>A0A4P9WCW2</accession>
<evidence type="ECO:0000313" key="1">
    <source>
        <dbReference type="EMBL" id="RKO90172.1"/>
    </source>
</evidence>
<keyword evidence="2" id="KW-1185">Reference proteome</keyword>
<name>A0A4P9WCW2_9FUNG</name>
<proteinExistence type="predicted"/>